<gene>
    <name evidence="1" type="ORF">LTS18_004380</name>
</gene>
<dbReference type="EMBL" id="JAWDJW010007352">
    <property type="protein sequence ID" value="KAK3062313.1"/>
    <property type="molecule type" value="Genomic_DNA"/>
</dbReference>
<evidence type="ECO:0000313" key="2">
    <source>
        <dbReference type="Proteomes" id="UP001186974"/>
    </source>
</evidence>
<accession>A0ACC3D5U9</accession>
<evidence type="ECO:0000313" key="1">
    <source>
        <dbReference type="EMBL" id="KAK3062313.1"/>
    </source>
</evidence>
<reference evidence="1" key="1">
    <citation type="submission" date="2024-09" db="EMBL/GenBank/DDBJ databases">
        <title>Black Yeasts Isolated from many extreme environments.</title>
        <authorList>
            <person name="Coleine C."/>
            <person name="Stajich J.E."/>
            <person name="Selbmann L."/>
        </authorList>
    </citation>
    <scope>NUCLEOTIDE SEQUENCE</scope>
    <source>
        <strain evidence="1">CCFEE 5737</strain>
    </source>
</reference>
<dbReference type="Proteomes" id="UP001186974">
    <property type="component" value="Unassembled WGS sequence"/>
</dbReference>
<sequence>MASCAYSRPRRPSECEKDVPVAFVDDDFTRSHTFVRTLGAGAEGVAELWANRKTGTQVVAKILITPDEIVGLPEEVYYYKYAPKLSLIVRILGFYPNITEHHSRLVLEYCNLGSLDDLKTRLAHVGMHIPEALAIHFLWQIIHVVAALQTGYGSDGRFTPMSHGDLYYKNVLVHIPSPAALPEIKLADFGRAKIPETTPCPDLFEQYLEQDRAFVGDIMYDLCFGKSLLDGPKEEALIHQAMEEDQDWFKVNGYCNRRWHTETTSIARSTAYSESFKQLVTTLHELQYLDPSDIPGETEWFEYAMAETAKLRVSDAELRRVWLQVEEALQKTAP</sequence>
<protein>
    <submittedName>
        <fullName evidence="1">Uncharacterized protein</fullName>
    </submittedName>
</protein>
<comment type="caution">
    <text evidence="1">The sequence shown here is derived from an EMBL/GenBank/DDBJ whole genome shotgun (WGS) entry which is preliminary data.</text>
</comment>
<organism evidence="1 2">
    <name type="scientific">Coniosporium uncinatum</name>
    <dbReference type="NCBI Taxonomy" id="93489"/>
    <lineage>
        <taxon>Eukaryota</taxon>
        <taxon>Fungi</taxon>
        <taxon>Dikarya</taxon>
        <taxon>Ascomycota</taxon>
        <taxon>Pezizomycotina</taxon>
        <taxon>Dothideomycetes</taxon>
        <taxon>Dothideomycetes incertae sedis</taxon>
        <taxon>Coniosporium</taxon>
    </lineage>
</organism>
<name>A0ACC3D5U9_9PEZI</name>
<proteinExistence type="predicted"/>
<keyword evidence="2" id="KW-1185">Reference proteome</keyword>